<dbReference type="Proteomes" id="UP001378960">
    <property type="component" value="Unassembled WGS sequence"/>
</dbReference>
<evidence type="ECO:0000313" key="3">
    <source>
        <dbReference type="Proteomes" id="UP001378960"/>
    </source>
</evidence>
<comment type="caution">
    <text evidence="2">The sequence shown here is derived from an EMBL/GenBank/DDBJ whole genome shotgun (WGS) entry which is preliminary data.</text>
</comment>
<keyword evidence="3" id="KW-1185">Reference proteome</keyword>
<feature type="compositionally biased region" description="Acidic residues" evidence="1">
    <location>
        <begin position="28"/>
        <end position="51"/>
    </location>
</feature>
<organism evidence="2 3">
    <name type="scientific">Pichia kluyveri</name>
    <name type="common">Yeast</name>
    <dbReference type="NCBI Taxonomy" id="36015"/>
    <lineage>
        <taxon>Eukaryota</taxon>
        <taxon>Fungi</taxon>
        <taxon>Dikarya</taxon>
        <taxon>Ascomycota</taxon>
        <taxon>Saccharomycotina</taxon>
        <taxon>Pichiomycetes</taxon>
        <taxon>Pichiales</taxon>
        <taxon>Pichiaceae</taxon>
        <taxon>Pichia</taxon>
    </lineage>
</organism>
<gene>
    <name evidence="2" type="ORF">DAPK24_038720</name>
</gene>
<dbReference type="InterPro" id="IPR032704">
    <property type="entry name" value="Cms1"/>
</dbReference>
<dbReference type="GO" id="GO:0030686">
    <property type="term" value="C:90S preribosome"/>
    <property type="evidence" value="ECO:0007669"/>
    <property type="project" value="TreeGrafter"/>
</dbReference>
<accession>A0AAV5R7M3</accession>
<protein>
    <submittedName>
        <fullName evidence="2">Cms1 protein</fullName>
    </submittedName>
</protein>
<name>A0AAV5R7M3_PICKL</name>
<dbReference type="GO" id="GO:0005634">
    <property type="term" value="C:nucleus"/>
    <property type="evidence" value="ECO:0007669"/>
    <property type="project" value="TreeGrafter"/>
</dbReference>
<feature type="compositionally biased region" description="Basic and acidic residues" evidence="1">
    <location>
        <begin position="1"/>
        <end position="12"/>
    </location>
</feature>
<feature type="region of interest" description="Disordered" evidence="1">
    <location>
        <begin position="1"/>
        <end position="83"/>
    </location>
</feature>
<dbReference type="AlphaFoldDB" id="A0AAV5R7M3"/>
<feature type="compositionally biased region" description="Basic and acidic residues" evidence="1">
    <location>
        <begin position="64"/>
        <end position="83"/>
    </location>
</feature>
<dbReference type="PANTHER" id="PTHR24030:SF0">
    <property type="entry name" value="PROTEIN CMSS1"/>
    <property type="match status" value="1"/>
</dbReference>
<proteinExistence type="predicted"/>
<reference evidence="2 3" key="1">
    <citation type="journal article" date="2023" name="Elife">
        <title>Identification of key yeast species and microbe-microbe interactions impacting larval growth of Drosophila in the wild.</title>
        <authorList>
            <person name="Mure A."/>
            <person name="Sugiura Y."/>
            <person name="Maeda R."/>
            <person name="Honda K."/>
            <person name="Sakurai N."/>
            <person name="Takahashi Y."/>
            <person name="Watada M."/>
            <person name="Katoh T."/>
            <person name="Gotoh A."/>
            <person name="Gotoh Y."/>
            <person name="Taniguchi I."/>
            <person name="Nakamura K."/>
            <person name="Hayashi T."/>
            <person name="Katayama T."/>
            <person name="Uemura T."/>
            <person name="Hattori Y."/>
        </authorList>
    </citation>
    <scope>NUCLEOTIDE SEQUENCE [LARGE SCALE GENOMIC DNA]</scope>
    <source>
        <strain evidence="2 3">PK-24</strain>
    </source>
</reference>
<dbReference type="Pfam" id="PF14617">
    <property type="entry name" value="CMS1"/>
    <property type="match status" value="1"/>
</dbReference>
<evidence type="ECO:0000256" key="1">
    <source>
        <dbReference type="SAM" id="MobiDB-lite"/>
    </source>
</evidence>
<evidence type="ECO:0000313" key="2">
    <source>
        <dbReference type="EMBL" id="GMM47297.1"/>
    </source>
</evidence>
<dbReference type="EMBL" id="BTGB01000005">
    <property type="protein sequence ID" value="GMM47297.1"/>
    <property type="molecule type" value="Genomic_DNA"/>
</dbReference>
<dbReference type="PANTHER" id="PTHR24030">
    <property type="entry name" value="PROTEIN CMSS1"/>
    <property type="match status" value="1"/>
</dbReference>
<sequence length="311" mass="36338">MTVAEKKNKVEDVEGLDDGLAVDYKLSDDEEGVEIEEEEESPKETTDDTTEDTTIVVGKKRKNKSEESKSQKKQKMEFEKENKKSLSNEKNDIIVEKISSKIREIFPNLSPLELSDYYLKKENVIDTSEYNKEKNLTNLSNFIETFMKELIPSIKEYKRLRNKIKKFETKKKFNKKFNKTVEIPPRKFILILSISAIRSCDVHRATRDLEGGSVKLINKNPIGQDLKMLKTTWSRILNSTVERIDKILEISKNDVERNFEDGLTLKEEEIDTIILDNYIDSKLRSVLDYCETFELIKKIKDKNPNLKVYVY</sequence>